<dbReference type="InParanoid" id="A0A177CJP6"/>
<dbReference type="RefSeq" id="XP_018038110.1">
    <property type="nucleotide sequence ID" value="XM_018187130.1"/>
</dbReference>
<keyword evidence="2" id="KW-1185">Reference proteome</keyword>
<reference evidence="1 2" key="1">
    <citation type="submission" date="2016-05" db="EMBL/GenBank/DDBJ databases">
        <title>Comparative analysis of secretome profiles of manganese(II)-oxidizing ascomycete fungi.</title>
        <authorList>
            <consortium name="DOE Joint Genome Institute"/>
            <person name="Zeiner C.A."/>
            <person name="Purvine S.O."/>
            <person name="Zink E.M."/>
            <person name="Wu S."/>
            <person name="Pasa-Tolic L."/>
            <person name="Chaput D.L."/>
            <person name="Haridas S."/>
            <person name="Grigoriev I.V."/>
            <person name="Santelli C.M."/>
            <person name="Hansel C.M."/>
        </authorList>
    </citation>
    <scope>NUCLEOTIDE SEQUENCE [LARGE SCALE GENOMIC DNA]</scope>
    <source>
        <strain evidence="1 2">AP3s5-JAC2a</strain>
    </source>
</reference>
<protein>
    <submittedName>
        <fullName evidence="1">Uncharacterized protein</fullName>
    </submittedName>
</protein>
<dbReference type="Proteomes" id="UP000077069">
    <property type="component" value="Unassembled WGS sequence"/>
</dbReference>
<proteinExistence type="predicted"/>
<evidence type="ECO:0000313" key="1">
    <source>
        <dbReference type="EMBL" id="OAG07745.1"/>
    </source>
</evidence>
<accession>A0A177CJP6</accession>
<name>A0A177CJP6_9PLEO</name>
<dbReference type="AlphaFoldDB" id="A0A177CJP6"/>
<gene>
    <name evidence="1" type="ORF">CC84DRAFT_708658</name>
</gene>
<evidence type="ECO:0000313" key="2">
    <source>
        <dbReference type="Proteomes" id="UP000077069"/>
    </source>
</evidence>
<organism evidence="1 2">
    <name type="scientific">Paraphaeosphaeria sporulosa</name>
    <dbReference type="NCBI Taxonomy" id="1460663"/>
    <lineage>
        <taxon>Eukaryota</taxon>
        <taxon>Fungi</taxon>
        <taxon>Dikarya</taxon>
        <taxon>Ascomycota</taxon>
        <taxon>Pezizomycotina</taxon>
        <taxon>Dothideomycetes</taxon>
        <taxon>Pleosporomycetidae</taxon>
        <taxon>Pleosporales</taxon>
        <taxon>Massarineae</taxon>
        <taxon>Didymosphaeriaceae</taxon>
        <taxon>Paraphaeosphaeria</taxon>
    </lineage>
</organism>
<dbReference type="EMBL" id="KV441551">
    <property type="protein sequence ID" value="OAG07745.1"/>
    <property type="molecule type" value="Genomic_DNA"/>
</dbReference>
<sequence length="121" mass="12999">MRAGTPNACDVARPSLDSVPTRLAWPAGTEAKSPAPAPSPGEVRGRKASIIYWRGAEKNDNGPLWGSVSCHDMCKSRCWGAKLTYTDRALDLHQQCSDGRLHASSTLWQGPVRASGPTALR</sequence>
<dbReference type="GeneID" id="28770616"/>